<feature type="signal peptide" evidence="13">
    <location>
        <begin position="1"/>
        <end position="18"/>
    </location>
</feature>
<comment type="subcellular location">
    <subcellularLocation>
        <location evidence="3">Secreted</location>
        <location evidence="3">Extracellular space</location>
    </subcellularLocation>
</comment>
<feature type="active site" description="Charge relay system" evidence="12">
    <location>
        <position position="306"/>
    </location>
</feature>
<dbReference type="Pfam" id="PF09286">
    <property type="entry name" value="Pro-kuma_activ"/>
    <property type="match status" value="1"/>
</dbReference>
<dbReference type="InterPro" id="IPR000209">
    <property type="entry name" value="Peptidase_S8/S53_dom"/>
</dbReference>
<evidence type="ECO:0000256" key="8">
    <source>
        <dbReference type="ARBA" id="ARBA00022801"/>
    </source>
</evidence>
<dbReference type="InterPro" id="IPR015366">
    <property type="entry name" value="S53_propep"/>
</dbReference>
<dbReference type="InterPro" id="IPR050819">
    <property type="entry name" value="Tripeptidyl-peptidase_I"/>
</dbReference>
<keyword evidence="8 12" id="KW-0378">Hydrolase</keyword>
<evidence type="ECO:0000256" key="10">
    <source>
        <dbReference type="ARBA" id="ARBA00022837"/>
    </source>
</evidence>
<dbReference type="OMA" id="TCPWITS"/>
<proteinExistence type="predicted"/>
<evidence type="ECO:0000256" key="5">
    <source>
        <dbReference type="ARBA" id="ARBA00022670"/>
    </source>
</evidence>
<evidence type="ECO:0000313" key="16">
    <source>
        <dbReference type="Proteomes" id="UP000054383"/>
    </source>
</evidence>
<feature type="active site" description="Charge relay system" evidence="12">
    <location>
        <position position="310"/>
    </location>
</feature>
<evidence type="ECO:0000256" key="13">
    <source>
        <dbReference type="SAM" id="SignalP"/>
    </source>
</evidence>
<evidence type="ECO:0000313" key="15">
    <source>
        <dbReference type="EMBL" id="CRG86015.1"/>
    </source>
</evidence>
<feature type="binding site" evidence="12">
    <location>
        <position position="616"/>
    </location>
    <ligand>
        <name>Ca(2+)</name>
        <dbReference type="ChEBI" id="CHEBI:29108"/>
    </ligand>
</feature>
<evidence type="ECO:0000256" key="3">
    <source>
        <dbReference type="ARBA" id="ARBA00004239"/>
    </source>
</evidence>
<dbReference type="InterPro" id="IPR030400">
    <property type="entry name" value="Sedolisin_dom"/>
</dbReference>
<evidence type="ECO:0000256" key="4">
    <source>
        <dbReference type="ARBA" id="ARBA00012462"/>
    </source>
</evidence>
<evidence type="ECO:0000256" key="1">
    <source>
        <dbReference type="ARBA" id="ARBA00001910"/>
    </source>
</evidence>
<dbReference type="EMBL" id="CVMT01000002">
    <property type="protein sequence ID" value="CRG86015.1"/>
    <property type="molecule type" value="Genomic_DNA"/>
</dbReference>
<dbReference type="GO" id="GO:0006508">
    <property type="term" value="P:proteolysis"/>
    <property type="evidence" value="ECO:0007669"/>
    <property type="project" value="UniProtKB-KW"/>
</dbReference>
<feature type="binding site" evidence="12">
    <location>
        <position position="595"/>
    </location>
    <ligand>
        <name>Ca(2+)</name>
        <dbReference type="ChEBI" id="CHEBI:29108"/>
    </ligand>
</feature>
<dbReference type="SUPFAM" id="SSF54897">
    <property type="entry name" value="Protease propeptides/inhibitors"/>
    <property type="match status" value="1"/>
</dbReference>
<dbReference type="PANTHER" id="PTHR14218:SF19">
    <property type="entry name" value="SERINE PROTEASE AORO, PUTATIVE (AFU_ORTHOLOGUE AFUA_6G10250)-RELATED"/>
    <property type="match status" value="1"/>
</dbReference>
<keyword evidence="11" id="KW-0865">Zymogen</keyword>
<dbReference type="Gene3D" id="3.40.50.200">
    <property type="entry name" value="Peptidase S8/S53 domain"/>
    <property type="match status" value="1"/>
</dbReference>
<dbReference type="Pfam" id="PF00082">
    <property type="entry name" value="Peptidase_S8"/>
    <property type="match status" value="1"/>
</dbReference>
<evidence type="ECO:0000256" key="7">
    <source>
        <dbReference type="ARBA" id="ARBA00022729"/>
    </source>
</evidence>
<dbReference type="SUPFAM" id="SSF52743">
    <property type="entry name" value="Subtilisin-like"/>
    <property type="match status" value="1"/>
</dbReference>
<feature type="binding site" evidence="12">
    <location>
        <position position="614"/>
    </location>
    <ligand>
        <name>Ca(2+)</name>
        <dbReference type="ChEBI" id="CHEBI:29108"/>
    </ligand>
</feature>
<gene>
    <name evidence="15" type="ORF">PISL3812_03018</name>
</gene>
<dbReference type="EC" id="3.4.14.10" evidence="4"/>
<feature type="domain" description="Peptidase S53" evidence="14">
    <location>
        <begin position="229"/>
        <end position="636"/>
    </location>
</feature>
<keyword evidence="6 12" id="KW-0479">Metal-binding</keyword>
<dbReference type="OrthoDB" id="409122at2759"/>
<dbReference type="GO" id="GO:0008240">
    <property type="term" value="F:tripeptidyl-peptidase activity"/>
    <property type="evidence" value="ECO:0007669"/>
    <property type="project" value="UniProtKB-EC"/>
</dbReference>
<evidence type="ECO:0000256" key="9">
    <source>
        <dbReference type="ARBA" id="ARBA00022825"/>
    </source>
</evidence>
<keyword evidence="9 12" id="KW-0720">Serine protease</keyword>
<dbReference type="CDD" id="cd11377">
    <property type="entry name" value="Pro-peptidase_S53"/>
    <property type="match status" value="1"/>
</dbReference>
<dbReference type="GO" id="GO:0004252">
    <property type="term" value="F:serine-type endopeptidase activity"/>
    <property type="evidence" value="ECO:0007669"/>
    <property type="project" value="UniProtKB-UniRule"/>
</dbReference>
<evidence type="ECO:0000259" key="14">
    <source>
        <dbReference type="PROSITE" id="PS51695"/>
    </source>
</evidence>
<evidence type="ECO:0000256" key="11">
    <source>
        <dbReference type="ARBA" id="ARBA00023145"/>
    </source>
</evidence>
<evidence type="ECO:0000256" key="2">
    <source>
        <dbReference type="ARBA" id="ARBA00002451"/>
    </source>
</evidence>
<keyword evidence="5 12" id="KW-0645">Protease</keyword>
<sequence>MYLFTALNTALLASAVGASISSTSHVLHEKRSSTADSSSWVKRSQAPRDLILPVRVGINSQNLAEGHDHLMDISDPTSEKFGKHWTPEQVHEFFSPAEETVEEVREWLSSYGIDKNRHKVAPSRGHVQFHATVDEVEALLGTQYDVYEHASTGKMSISCEEYNVSPEIQKHIDFITPTIGLDPSASHSLGRRTQKRGVRHNSRLLAHGSERGAALKKPAMAGKTACWEEVTPQCIKELYQIADPSENTTQPGNDLGLYEDMMPYDQLNLDWFFTQFAPHIPNGTHPESLSIDGGQNIGESGQGGSETMLDLDMVYPIIYPQGVKIFQTYSEYLGENGYTGIFNQFLDALDASYCTYDGGDDPNIDPKFPDGSTYNKTRICGAYKPTNVISVSYIVAEDAYTPAYATRQCHEYMKLGLMGTSVIVSSGDNGTLSRFPDEGCLAHGSQRPGFPTSCPYVTSVGATQLPVNGTIHTPEVAVLDNYLGFTSGGGFSNVFPRPSYQDSAVSNFLKTNTQLPKSSTYNATSRGFPDISAVGWNIASVANNASSLESGTSASAPILAAMINLINGERIAAGKNSLGFLNPFFYKNPDIFNDIVGGYNWGCGGEKAFYASKGWDPVTGLGTPNFPKLRDVLLNLP</sequence>
<reference evidence="15 16" key="1">
    <citation type="submission" date="2015-04" db="EMBL/GenBank/DDBJ databases">
        <authorList>
            <person name="Syromyatnikov M.Y."/>
            <person name="Popov V.N."/>
        </authorList>
    </citation>
    <scope>NUCLEOTIDE SEQUENCE [LARGE SCALE GENOMIC DNA]</scope>
    <source>
        <strain evidence="15">WF-38-12</strain>
    </source>
</reference>
<dbReference type="Proteomes" id="UP000054383">
    <property type="component" value="Unassembled WGS sequence"/>
</dbReference>
<feature type="binding site" evidence="12">
    <location>
        <position position="594"/>
    </location>
    <ligand>
        <name>Ca(2+)</name>
        <dbReference type="ChEBI" id="CHEBI:29108"/>
    </ligand>
</feature>
<dbReference type="GO" id="GO:0005576">
    <property type="term" value="C:extracellular region"/>
    <property type="evidence" value="ECO:0007669"/>
    <property type="project" value="UniProtKB-SubCell"/>
</dbReference>
<evidence type="ECO:0000256" key="6">
    <source>
        <dbReference type="ARBA" id="ARBA00022723"/>
    </source>
</evidence>
<keyword evidence="7 13" id="KW-0732">Signal</keyword>
<dbReference type="CDD" id="cd04056">
    <property type="entry name" value="Peptidases_S53"/>
    <property type="match status" value="1"/>
</dbReference>
<dbReference type="PANTHER" id="PTHR14218">
    <property type="entry name" value="PROTEASE S8 TRIPEPTIDYL PEPTIDASE I CLN2"/>
    <property type="match status" value="1"/>
</dbReference>
<comment type="cofactor">
    <cofactor evidence="12">
        <name>Ca(2+)</name>
        <dbReference type="ChEBI" id="CHEBI:29108"/>
    </cofactor>
    <text evidence="12">Binds 1 Ca(2+) ion per subunit.</text>
</comment>
<feature type="chain" id="PRO_5006711187" description="tripeptidyl-peptidase II" evidence="13">
    <location>
        <begin position="19"/>
        <end position="637"/>
    </location>
</feature>
<name>A0A0U1LRV8_TALIS</name>
<organism evidence="15 16">
    <name type="scientific">Talaromyces islandicus</name>
    <name type="common">Penicillium islandicum</name>
    <dbReference type="NCBI Taxonomy" id="28573"/>
    <lineage>
        <taxon>Eukaryota</taxon>
        <taxon>Fungi</taxon>
        <taxon>Dikarya</taxon>
        <taxon>Ascomycota</taxon>
        <taxon>Pezizomycotina</taxon>
        <taxon>Eurotiomycetes</taxon>
        <taxon>Eurotiomycetidae</taxon>
        <taxon>Eurotiales</taxon>
        <taxon>Trichocomaceae</taxon>
        <taxon>Talaromyces</taxon>
        <taxon>Talaromyces sect. Islandici</taxon>
    </lineage>
</organism>
<dbReference type="AlphaFoldDB" id="A0A0U1LRV8"/>
<comment type="catalytic activity">
    <reaction evidence="1">
        <text>Release of an N-terminal tripeptide from a polypeptide.</text>
        <dbReference type="EC" id="3.4.14.10"/>
    </reaction>
</comment>
<keyword evidence="10 12" id="KW-0106">Calcium</keyword>
<comment type="function">
    <text evidence="2">Secreted tripeptidyl-peptidase which degrades proteins at acidic pHs and is involved in virulence.</text>
</comment>
<dbReference type="SMART" id="SM00944">
    <property type="entry name" value="Pro-kuma_activ"/>
    <property type="match status" value="1"/>
</dbReference>
<dbReference type="STRING" id="28573.A0A0U1LRV8"/>
<feature type="active site" description="Charge relay system" evidence="12">
    <location>
        <position position="553"/>
    </location>
</feature>
<dbReference type="GO" id="GO:0046872">
    <property type="term" value="F:metal ion binding"/>
    <property type="evidence" value="ECO:0007669"/>
    <property type="project" value="UniProtKB-UniRule"/>
</dbReference>
<keyword evidence="16" id="KW-1185">Reference proteome</keyword>
<evidence type="ECO:0000256" key="12">
    <source>
        <dbReference type="PROSITE-ProRule" id="PRU01032"/>
    </source>
</evidence>
<dbReference type="InterPro" id="IPR036852">
    <property type="entry name" value="Peptidase_S8/S53_dom_sf"/>
</dbReference>
<protein>
    <recommendedName>
        <fullName evidence="4">tripeptidyl-peptidase II</fullName>
        <ecNumber evidence="4">3.4.14.10</ecNumber>
    </recommendedName>
</protein>
<accession>A0A0U1LRV8</accession>
<dbReference type="PROSITE" id="PS51695">
    <property type="entry name" value="SEDOLISIN"/>
    <property type="match status" value="1"/>
</dbReference>